<accession>A0AAU9LM26</accession>
<dbReference type="InterPro" id="IPR011989">
    <property type="entry name" value="ARM-like"/>
</dbReference>
<gene>
    <name evidence="4" type="ORF">LVIROSA_LOCUS1439</name>
</gene>
<proteinExistence type="predicted"/>
<evidence type="ECO:0000256" key="2">
    <source>
        <dbReference type="PROSITE-ProRule" id="PRU00259"/>
    </source>
</evidence>
<dbReference type="InterPro" id="IPR016024">
    <property type="entry name" value="ARM-type_fold"/>
</dbReference>
<dbReference type="SMART" id="SM00185">
    <property type="entry name" value="ARM"/>
    <property type="match status" value="2"/>
</dbReference>
<feature type="region of interest" description="Disordered" evidence="3">
    <location>
        <begin position="15"/>
        <end position="42"/>
    </location>
</feature>
<feature type="compositionally biased region" description="Basic and acidic residues" evidence="3">
    <location>
        <begin position="15"/>
        <end position="25"/>
    </location>
</feature>
<dbReference type="SUPFAM" id="SSF48371">
    <property type="entry name" value="ARM repeat"/>
    <property type="match status" value="1"/>
</dbReference>
<dbReference type="PANTHER" id="PTHR46710">
    <property type="entry name" value="ARM REPEAT PROTEIN INTERACTING WITH ABF2"/>
    <property type="match status" value="1"/>
</dbReference>
<dbReference type="InterPro" id="IPR044282">
    <property type="entry name" value="ABAP1/ARIA"/>
</dbReference>
<keyword evidence="5" id="KW-1185">Reference proteome</keyword>
<evidence type="ECO:0000313" key="5">
    <source>
        <dbReference type="Proteomes" id="UP001157418"/>
    </source>
</evidence>
<dbReference type="InterPro" id="IPR000225">
    <property type="entry name" value="Armadillo"/>
</dbReference>
<organism evidence="4 5">
    <name type="scientific">Lactuca virosa</name>
    <dbReference type="NCBI Taxonomy" id="75947"/>
    <lineage>
        <taxon>Eukaryota</taxon>
        <taxon>Viridiplantae</taxon>
        <taxon>Streptophyta</taxon>
        <taxon>Embryophyta</taxon>
        <taxon>Tracheophyta</taxon>
        <taxon>Spermatophyta</taxon>
        <taxon>Magnoliopsida</taxon>
        <taxon>eudicotyledons</taxon>
        <taxon>Gunneridae</taxon>
        <taxon>Pentapetalae</taxon>
        <taxon>asterids</taxon>
        <taxon>campanulids</taxon>
        <taxon>Asterales</taxon>
        <taxon>Asteraceae</taxon>
        <taxon>Cichorioideae</taxon>
        <taxon>Cichorieae</taxon>
        <taxon>Lactucinae</taxon>
        <taxon>Lactuca</taxon>
    </lineage>
</organism>
<sequence length="247" mass="27023">MAVEQFGVVVTIKRSEGDVGKEQSRRPATATSSTGVAAAYDPIPGLQQSPSATYNVTSSGRRLGRKVAADPFIRPEHQQLIVDAGALPHLVALLKRHRDGQNSRAVNGVIRRATDAITNLAHENSNIKTRVRSVRLYPFLLQFCVFQFVLHHILMFKVEGGIPPLVELLEFIDAKIVDCNALPTLNPMLRSEDATIHYEAVGVIGNLLHSSPNIKKEVLLARALQPVTELLSLSCSENQREVALLLG</sequence>
<dbReference type="PANTHER" id="PTHR46710:SF1">
    <property type="entry name" value="ARM REPEAT PROTEIN INTERACTING WITH ABF2"/>
    <property type="match status" value="1"/>
</dbReference>
<comment type="caution">
    <text evidence="4">The sequence shown here is derived from an EMBL/GenBank/DDBJ whole genome shotgun (WGS) entry which is preliminary data.</text>
</comment>
<keyword evidence="1" id="KW-0677">Repeat</keyword>
<name>A0AAU9LM26_9ASTR</name>
<feature type="compositionally biased region" description="Low complexity" evidence="3">
    <location>
        <begin position="28"/>
        <end position="39"/>
    </location>
</feature>
<dbReference type="Gene3D" id="1.25.10.10">
    <property type="entry name" value="Leucine-rich Repeat Variant"/>
    <property type="match status" value="2"/>
</dbReference>
<reference evidence="4 5" key="1">
    <citation type="submission" date="2022-01" db="EMBL/GenBank/DDBJ databases">
        <authorList>
            <person name="Xiong W."/>
            <person name="Schranz E."/>
        </authorList>
    </citation>
    <scope>NUCLEOTIDE SEQUENCE [LARGE SCALE GENOMIC DNA]</scope>
</reference>
<feature type="repeat" description="ARM" evidence="2">
    <location>
        <begin position="85"/>
        <end position="126"/>
    </location>
</feature>
<evidence type="ECO:0000256" key="3">
    <source>
        <dbReference type="SAM" id="MobiDB-lite"/>
    </source>
</evidence>
<dbReference type="AlphaFoldDB" id="A0AAU9LM26"/>
<evidence type="ECO:0000313" key="4">
    <source>
        <dbReference type="EMBL" id="CAH1413478.1"/>
    </source>
</evidence>
<evidence type="ECO:0000256" key="1">
    <source>
        <dbReference type="ARBA" id="ARBA00022737"/>
    </source>
</evidence>
<protein>
    <submittedName>
        <fullName evidence="4">Uncharacterized protein</fullName>
    </submittedName>
</protein>
<dbReference type="EMBL" id="CAKMRJ010000001">
    <property type="protein sequence ID" value="CAH1413478.1"/>
    <property type="molecule type" value="Genomic_DNA"/>
</dbReference>
<dbReference type="PROSITE" id="PS50176">
    <property type="entry name" value="ARM_REPEAT"/>
    <property type="match status" value="1"/>
</dbReference>
<dbReference type="Pfam" id="PF00514">
    <property type="entry name" value="Arm"/>
    <property type="match status" value="2"/>
</dbReference>
<dbReference type="Proteomes" id="UP001157418">
    <property type="component" value="Unassembled WGS sequence"/>
</dbReference>